<evidence type="ECO:0000313" key="5">
    <source>
        <dbReference type="Proteomes" id="UP000281192"/>
    </source>
</evidence>
<keyword evidence="5" id="KW-1185">Reference proteome</keyword>
<gene>
    <name evidence="2" type="ORF">C1707_03265</name>
    <name evidence="3" type="ORF">CFHF_02910</name>
</gene>
<reference evidence="3 4" key="1">
    <citation type="submission" date="2017-12" db="EMBL/GenBank/DDBJ databases">
        <title>The genome sequence of Caulobacter flavus CGMCC1 15093.</title>
        <authorList>
            <person name="Gao J."/>
            <person name="Mao X."/>
            <person name="Sun J."/>
        </authorList>
    </citation>
    <scope>NUCLEOTIDE SEQUENCE [LARGE SCALE GENOMIC DNA]</scope>
    <source>
        <strain evidence="3 4">CGMCC1 15093</strain>
    </source>
</reference>
<accession>A0A2N5CYT7</accession>
<dbReference type="EMBL" id="CP026100">
    <property type="protein sequence ID" value="AYV45343.1"/>
    <property type="molecule type" value="Genomic_DNA"/>
</dbReference>
<evidence type="ECO:0000313" key="2">
    <source>
        <dbReference type="EMBL" id="AYV45343.1"/>
    </source>
</evidence>
<dbReference type="OrthoDB" id="5741080at2"/>
<dbReference type="Proteomes" id="UP000234483">
    <property type="component" value="Unassembled WGS sequence"/>
</dbReference>
<dbReference type="RefSeq" id="WP_101711535.1">
    <property type="nucleotide sequence ID" value="NZ_CP026100.1"/>
</dbReference>
<dbReference type="Pfam" id="PF03061">
    <property type="entry name" value="4HBT"/>
    <property type="match status" value="1"/>
</dbReference>
<dbReference type="InterPro" id="IPR029069">
    <property type="entry name" value="HotDog_dom_sf"/>
</dbReference>
<reference evidence="2 5" key="2">
    <citation type="submission" date="2018-01" db="EMBL/GenBank/DDBJ databases">
        <title>Complete genome sequence of Caulobacter flavus RHGG3.</title>
        <authorList>
            <person name="Yang E."/>
        </authorList>
    </citation>
    <scope>NUCLEOTIDE SEQUENCE [LARGE SCALE GENOMIC DNA]</scope>
    <source>
        <strain evidence="2 5">RHGG3</strain>
    </source>
</reference>
<feature type="domain" description="Thioesterase" evidence="1">
    <location>
        <begin position="58"/>
        <end position="131"/>
    </location>
</feature>
<sequence length="157" mass="17415">MSDDLTEAQSAAIPDGYAQLNWTRGFGRQIGPLYERTDGPGEATLGFRVEEHHTNGLGNCHGGMLMSFADMAWGRIISLRRSYSWVTVRLMTDFLSGAQLGEFVEGRGELLAEEDGIFTVRGRIWTAERTLMTGTGIFKALSPRKPRPGEIAYREEA</sequence>
<dbReference type="EMBL" id="PJRQ01000008">
    <property type="protein sequence ID" value="PLR18977.1"/>
    <property type="molecule type" value="Genomic_DNA"/>
</dbReference>
<dbReference type="SUPFAM" id="SSF54637">
    <property type="entry name" value="Thioesterase/thiol ester dehydrase-isomerase"/>
    <property type="match status" value="1"/>
</dbReference>
<dbReference type="AlphaFoldDB" id="A0A2N5CYT7"/>
<dbReference type="Gene3D" id="3.10.129.10">
    <property type="entry name" value="Hotdog Thioesterase"/>
    <property type="match status" value="1"/>
</dbReference>
<dbReference type="CDD" id="cd03443">
    <property type="entry name" value="PaaI_thioesterase"/>
    <property type="match status" value="1"/>
</dbReference>
<dbReference type="KEGG" id="cfh:C1707_03265"/>
<name>A0A2N5CYT7_9CAUL</name>
<dbReference type="GO" id="GO:0016790">
    <property type="term" value="F:thiolester hydrolase activity"/>
    <property type="evidence" value="ECO:0007669"/>
    <property type="project" value="UniProtKB-ARBA"/>
</dbReference>
<evidence type="ECO:0000259" key="1">
    <source>
        <dbReference type="Pfam" id="PF03061"/>
    </source>
</evidence>
<dbReference type="InterPro" id="IPR006683">
    <property type="entry name" value="Thioestr_dom"/>
</dbReference>
<evidence type="ECO:0000313" key="3">
    <source>
        <dbReference type="EMBL" id="PLR18977.1"/>
    </source>
</evidence>
<organism evidence="3 4">
    <name type="scientific">Caulobacter flavus</name>
    <dbReference type="NCBI Taxonomy" id="1679497"/>
    <lineage>
        <taxon>Bacteria</taxon>
        <taxon>Pseudomonadati</taxon>
        <taxon>Pseudomonadota</taxon>
        <taxon>Alphaproteobacteria</taxon>
        <taxon>Caulobacterales</taxon>
        <taxon>Caulobacteraceae</taxon>
        <taxon>Caulobacter</taxon>
    </lineage>
</organism>
<proteinExistence type="predicted"/>
<protein>
    <submittedName>
        <fullName evidence="3">Thioesterase</fullName>
    </submittedName>
</protein>
<dbReference type="Proteomes" id="UP000281192">
    <property type="component" value="Chromosome"/>
</dbReference>
<evidence type="ECO:0000313" key="4">
    <source>
        <dbReference type="Proteomes" id="UP000234483"/>
    </source>
</evidence>